<dbReference type="Pfam" id="PF00120">
    <property type="entry name" value="Gln-synt_C"/>
    <property type="match status" value="1"/>
</dbReference>
<dbReference type="Pfam" id="PF12437">
    <property type="entry name" value="GSIII_N"/>
    <property type="match status" value="1"/>
</dbReference>
<keyword evidence="3" id="KW-0436">Ligase</keyword>
<sequence length="710" mass="77582">MSTKSRIKEVNFSTKGESNMSTLTGLREFATVPEYYGENVFSLKTMRNYLSAKAYKSLSSTIQNSGKLDPSIADEVASAMKEWAVSKGATHYTHWFQPLTGATAEKHDSFIAPDGEGGAVLEFSGDKLIQGEPDASSFPSGGLRPTFEARGYTGWDPTSPAFIKEGPQGATLCIPTYFVGWNGEALDKKTPLLRSMNAIATQADRLAKILGIKKTQKAYSTLGGEQEYFLIDRDDYYDRIDLVQTGRTLFGKEPAKHQQLSDHYFGAIKAHVIAFMEDVDREMWRLGIPVTTRHNEVSPGQYEIAPIFENQNLAVDHNLLCMEVMEKVAEEHGLVCLMHEKPFAGVNGSGKHCNWSVTGPDGKNWLSPGSNPHENERFLVMLCAVIKAVDENAPLLRAAIATAGNDHRLGSHEAPPAIISVYLGEQLNDIIDQIEKGGAKSTKQGGTLEVGVDSLPILPRDASDRNRTSPFAFTGAKFEFRAVGSNQSLSGPNVVINTIVANALDEICTSLEGGKSVQSVLKSVITKNKKVIFNGDNYTEAWVKEAKKRGLPNLKTTPEALAALKDAKAIKMFERLGVLSKTELVSRYDIYMETYETIIQYEANLMADMARTSIVPAAISYADELAINIKSVESINKTKSTATRKLLKEVTALTEKTITSAEVLAKISGGSTVKARAEMTKLRASVDALEGLVPADIWPLPSYAQMLFIS</sequence>
<dbReference type="PANTHER" id="PTHR42974">
    <property type="entry name" value="GLUTAMINE SYNTHETASE"/>
    <property type="match status" value="1"/>
</dbReference>
<feature type="domain" description="GS catalytic" evidence="2">
    <location>
        <begin position="188"/>
        <end position="614"/>
    </location>
</feature>
<dbReference type="GO" id="GO:0004356">
    <property type="term" value="F:glutamine synthetase activity"/>
    <property type="evidence" value="ECO:0007669"/>
    <property type="project" value="UniProtKB-EC"/>
</dbReference>
<gene>
    <name evidence="3" type="ORF">MNBD_UNCLBAC01-1695</name>
</gene>
<accession>A0A3B1E0X6</accession>
<dbReference type="InterPro" id="IPR040577">
    <property type="entry name" value="Gln-synt_C"/>
</dbReference>
<dbReference type="GO" id="GO:0006542">
    <property type="term" value="P:glutamine biosynthetic process"/>
    <property type="evidence" value="ECO:0007669"/>
    <property type="project" value="InterPro"/>
</dbReference>
<dbReference type="EC" id="6.3.1.2" evidence="3"/>
<evidence type="ECO:0000259" key="2">
    <source>
        <dbReference type="PROSITE" id="PS51987"/>
    </source>
</evidence>
<proteinExistence type="predicted"/>
<evidence type="ECO:0000259" key="1">
    <source>
        <dbReference type="PROSITE" id="PS51986"/>
    </source>
</evidence>
<organism evidence="3">
    <name type="scientific">hydrothermal vent metagenome</name>
    <dbReference type="NCBI Taxonomy" id="652676"/>
    <lineage>
        <taxon>unclassified sequences</taxon>
        <taxon>metagenomes</taxon>
        <taxon>ecological metagenomes</taxon>
    </lineage>
</organism>
<feature type="domain" description="GS beta-grasp" evidence="1">
    <location>
        <begin position="90"/>
        <end position="183"/>
    </location>
</feature>
<dbReference type="PROSITE" id="PS51987">
    <property type="entry name" value="GS_CATALYTIC"/>
    <property type="match status" value="1"/>
</dbReference>
<dbReference type="InterPro" id="IPR022147">
    <property type="entry name" value="GSIII_N"/>
</dbReference>
<dbReference type="InterPro" id="IPR008147">
    <property type="entry name" value="Gln_synt_N"/>
</dbReference>
<dbReference type="SMART" id="SM01230">
    <property type="entry name" value="Gln-synt_C"/>
    <property type="match status" value="1"/>
</dbReference>
<evidence type="ECO:0000313" key="3">
    <source>
        <dbReference type="EMBL" id="VAX35237.1"/>
    </source>
</evidence>
<dbReference type="PROSITE" id="PS51986">
    <property type="entry name" value="GS_BETA_GRASP"/>
    <property type="match status" value="1"/>
</dbReference>
<reference evidence="3" key="1">
    <citation type="submission" date="2018-06" db="EMBL/GenBank/DDBJ databases">
        <authorList>
            <person name="Zhirakovskaya E."/>
        </authorList>
    </citation>
    <scope>NUCLEOTIDE SEQUENCE</scope>
</reference>
<protein>
    <submittedName>
        <fullName evidence="3">Glutamine synthetase type III, GlnN</fullName>
        <ecNumber evidence="3">6.3.1.2</ecNumber>
    </submittedName>
</protein>
<dbReference type="EMBL" id="UOGJ01000039">
    <property type="protein sequence ID" value="VAX35237.1"/>
    <property type="molecule type" value="Genomic_DNA"/>
</dbReference>
<dbReference type="InterPro" id="IPR014746">
    <property type="entry name" value="Gln_synth/guanido_kin_cat_dom"/>
</dbReference>
<dbReference type="InterPro" id="IPR008146">
    <property type="entry name" value="Gln_synth_cat_dom"/>
</dbReference>
<dbReference type="InterPro" id="IPR027303">
    <property type="entry name" value="Gln_synth_gly_rich_site"/>
</dbReference>
<dbReference type="PANTHER" id="PTHR42974:SF1">
    <property type="entry name" value="TYPE-3 GLUTAMINE SYNTHETASE"/>
    <property type="match status" value="1"/>
</dbReference>
<dbReference type="Gene3D" id="1.20.120.1560">
    <property type="match status" value="1"/>
</dbReference>
<name>A0A3B1E0X6_9ZZZZ</name>
<dbReference type="AlphaFoldDB" id="A0A3B1E0X6"/>
<dbReference type="PROSITE" id="PS00181">
    <property type="entry name" value="GLNA_ATP"/>
    <property type="match status" value="1"/>
</dbReference>
<dbReference type="InterPro" id="IPR052725">
    <property type="entry name" value="GS_Type-3"/>
</dbReference>
<dbReference type="Gene3D" id="3.30.590.10">
    <property type="entry name" value="Glutamine synthetase/guanido kinase, catalytic domain"/>
    <property type="match status" value="1"/>
</dbReference>
<dbReference type="SUPFAM" id="SSF55931">
    <property type="entry name" value="Glutamine synthetase/guanido kinase"/>
    <property type="match status" value="1"/>
</dbReference>
<dbReference type="Pfam" id="PF18318">
    <property type="entry name" value="Gln-synt_C-ter"/>
    <property type="match status" value="1"/>
</dbReference>